<keyword evidence="2" id="KW-1185">Reference proteome</keyword>
<comment type="caution">
    <text evidence="1">The sequence shown here is derived from an EMBL/GenBank/DDBJ whole genome shotgun (WGS) entry which is preliminary data.</text>
</comment>
<dbReference type="Proteomes" id="UP001153332">
    <property type="component" value="Unassembled WGS sequence"/>
</dbReference>
<protein>
    <submittedName>
        <fullName evidence="1">Uncharacterized protein</fullName>
    </submittedName>
</protein>
<name>A0ACC2JY10_9PEZI</name>
<gene>
    <name evidence="1" type="ORF">O1611_g1406</name>
</gene>
<organism evidence="1 2">
    <name type="scientific">Lasiodiplodia mahajangana</name>
    <dbReference type="NCBI Taxonomy" id="1108764"/>
    <lineage>
        <taxon>Eukaryota</taxon>
        <taxon>Fungi</taxon>
        <taxon>Dikarya</taxon>
        <taxon>Ascomycota</taxon>
        <taxon>Pezizomycotina</taxon>
        <taxon>Dothideomycetes</taxon>
        <taxon>Dothideomycetes incertae sedis</taxon>
        <taxon>Botryosphaeriales</taxon>
        <taxon>Botryosphaeriaceae</taxon>
        <taxon>Lasiodiplodia</taxon>
    </lineage>
</organism>
<proteinExistence type="predicted"/>
<accession>A0ACC2JY10</accession>
<reference evidence="1" key="1">
    <citation type="submission" date="2022-12" db="EMBL/GenBank/DDBJ databases">
        <title>Genome Sequence of Lasiodiplodia mahajangana.</title>
        <authorList>
            <person name="Buettner E."/>
        </authorList>
    </citation>
    <scope>NUCLEOTIDE SEQUENCE</scope>
    <source>
        <strain evidence="1">VT137</strain>
    </source>
</reference>
<evidence type="ECO:0000313" key="1">
    <source>
        <dbReference type="EMBL" id="KAJ8132212.1"/>
    </source>
</evidence>
<dbReference type="EMBL" id="JAPUUL010000163">
    <property type="protein sequence ID" value="KAJ8132212.1"/>
    <property type="molecule type" value="Genomic_DNA"/>
</dbReference>
<evidence type="ECO:0000313" key="2">
    <source>
        <dbReference type="Proteomes" id="UP001153332"/>
    </source>
</evidence>
<sequence>MDKKLQRAGFKEDNFHTGEVTLNYVAGPPSRKGPPLVFIHGQTVTWEEYTFIMPILSSDFTIYAVTLRGHGKHACPGRFLVDFELKMIIAYVLMNYDVEFPPEYKGKRPQNHWLTDACFPPEDVRIRVRRKERAG</sequence>